<dbReference type="EMBL" id="AQPF01000023">
    <property type="protein sequence ID" value="KAF0804902.1"/>
    <property type="molecule type" value="Genomic_DNA"/>
</dbReference>
<accession>A0ABQ6Y739</accession>
<dbReference type="Proteomes" id="UP000771797">
    <property type="component" value="Unassembled WGS sequence"/>
</dbReference>
<proteinExistence type="predicted"/>
<gene>
    <name evidence="1" type="ORF">A6D6_02666</name>
</gene>
<evidence type="ECO:0000313" key="2">
    <source>
        <dbReference type="Proteomes" id="UP000771797"/>
    </source>
</evidence>
<sequence length="75" mass="8939">MNPTTALLHNAQRAFQRARPQRDIREAYRESGRLLTRYTQRLPDTQDGLRARQRLNELADGYLRRCRRAQAEDQQ</sequence>
<dbReference type="RefSeq" id="WP_159661014.1">
    <property type="nucleotide sequence ID" value="NZ_AQPF01000023.1"/>
</dbReference>
<keyword evidence="2" id="KW-1185">Reference proteome</keyword>
<organism evidence="1 2">
    <name type="scientific">Alcanivorax xiamenensis</name>
    <dbReference type="NCBI Taxonomy" id="1177156"/>
    <lineage>
        <taxon>Bacteria</taxon>
        <taxon>Pseudomonadati</taxon>
        <taxon>Pseudomonadota</taxon>
        <taxon>Gammaproteobacteria</taxon>
        <taxon>Oceanospirillales</taxon>
        <taxon>Alcanivoracaceae</taxon>
        <taxon>Alcanivorax</taxon>
    </lineage>
</organism>
<evidence type="ECO:0000313" key="1">
    <source>
        <dbReference type="EMBL" id="KAF0804902.1"/>
    </source>
</evidence>
<name>A0ABQ6Y739_9GAMM</name>
<reference evidence="1 2" key="1">
    <citation type="submission" date="2012-09" db="EMBL/GenBank/DDBJ databases">
        <title>Genome Sequence of alkane-degrading Bacterium Alcanivorax sp. 6-D-6.</title>
        <authorList>
            <person name="Lai Q."/>
            <person name="Shao Z."/>
        </authorList>
    </citation>
    <scope>NUCLEOTIDE SEQUENCE [LARGE SCALE GENOMIC DNA]</scope>
    <source>
        <strain evidence="1 2">6-D-6</strain>
    </source>
</reference>
<protein>
    <submittedName>
        <fullName evidence="1">Uncharacterized protein</fullName>
    </submittedName>
</protein>
<comment type="caution">
    <text evidence="1">The sequence shown here is derived from an EMBL/GenBank/DDBJ whole genome shotgun (WGS) entry which is preliminary data.</text>
</comment>